<dbReference type="AlphaFoldDB" id="A0AAD6UHH2"/>
<evidence type="ECO:0000313" key="3">
    <source>
        <dbReference type="Proteomes" id="UP001222325"/>
    </source>
</evidence>
<reference evidence="2" key="1">
    <citation type="submission" date="2023-03" db="EMBL/GenBank/DDBJ databases">
        <title>Massive genome expansion in bonnet fungi (Mycena s.s.) driven by repeated elements and novel gene families across ecological guilds.</title>
        <authorList>
            <consortium name="Lawrence Berkeley National Laboratory"/>
            <person name="Harder C.B."/>
            <person name="Miyauchi S."/>
            <person name="Viragh M."/>
            <person name="Kuo A."/>
            <person name="Thoen E."/>
            <person name="Andreopoulos B."/>
            <person name="Lu D."/>
            <person name="Skrede I."/>
            <person name="Drula E."/>
            <person name="Henrissat B."/>
            <person name="Morin E."/>
            <person name="Kohler A."/>
            <person name="Barry K."/>
            <person name="LaButti K."/>
            <person name="Morin E."/>
            <person name="Salamov A."/>
            <person name="Lipzen A."/>
            <person name="Mereny Z."/>
            <person name="Hegedus B."/>
            <person name="Baldrian P."/>
            <person name="Stursova M."/>
            <person name="Weitz H."/>
            <person name="Taylor A."/>
            <person name="Grigoriev I.V."/>
            <person name="Nagy L.G."/>
            <person name="Martin F."/>
            <person name="Kauserud H."/>
        </authorList>
    </citation>
    <scope>NUCLEOTIDE SEQUENCE</scope>
    <source>
        <strain evidence="2">CBHHK173m</strain>
    </source>
</reference>
<feature type="compositionally biased region" description="Basic and acidic residues" evidence="1">
    <location>
        <begin position="42"/>
        <end position="62"/>
    </location>
</feature>
<dbReference type="EMBL" id="JARJCN010000005">
    <property type="protein sequence ID" value="KAJ7100676.1"/>
    <property type="molecule type" value="Genomic_DNA"/>
</dbReference>
<dbReference type="Proteomes" id="UP001222325">
    <property type="component" value="Unassembled WGS sequence"/>
</dbReference>
<keyword evidence="3" id="KW-1185">Reference proteome</keyword>
<comment type="caution">
    <text evidence="2">The sequence shown here is derived from an EMBL/GenBank/DDBJ whole genome shotgun (WGS) entry which is preliminary data.</text>
</comment>
<feature type="compositionally biased region" description="Basic and acidic residues" evidence="1">
    <location>
        <begin position="106"/>
        <end position="122"/>
    </location>
</feature>
<evidence type="ECO:0000313" key="2">
    <source>
        <dbReference type="EMBL" id="KAJ7100676.1"/>
    </source>
</evidence>
<accession>A0AAD6UHH2</accession>
<gene>
    <name evidence="2" type="ORF">B0H15DRAFT_458333</name>
</gene>
<feature type="region of interest" description="Disordered" evidence="1">
    <location>
        <begin position="106"/>
        <end position="163"/>
    </location>
</feature>
<proteinExistence type="predicted"/>
<sequence length="163" mass="17228">MSTSSQSQSSPNVADFNGAHPSAAGSDTMTGATKTQAPSDKSTNKESVDGDHLEQTYPEQRHAGAVGLGPNYNQSATFMDKVTGLKEEMKGKITKNPELVAKGHDRVTGELKHKRLDEDLAKDPFASPEKAPDATPQTGNAHQQHAAAERHGAMGENKPNPAA</sequence>
<feature type="region of interest" description="Disordered" evidence="1">
    <location>
        <begin position="1"/>
        <end position="75"/>
    </location>
</feature>
<name>A0AAD6UHH2_9AGAR</name>
<evidence type="ECO:0000256" key="1">
    <source>
        <dbReference type="SAM" id="MobiDB-lite"/>
    </source>
</evidence>
<protein>
    <submittedName>
        <fullName evidence="2">Uncharacterized protein</fullName>
    </submittedName>
</protein>
<feature type="compositionally biased region" description="Low complexity" evidence="1">
    <location>
        <begin position="1"/>
        <end position="10"/>
    </location>
</feature>
<organism evidence="2 3">
    <name type="scientific">Mycena belliarum</name>
    <dbReference type="NCBI Taxonomy" id="1033014"/>
    <lineage>
        <taxon>Eukaryota</taxon>
        <taxon>Fungi</taxon>
        <taxon>Dikarya</taxon>
        <taxon>Basidiomycota</taxon>
        <taxon>Agaricomycotina</taxon>
        <taxon>Agaricomycetes</taxon>
        <taxon>Agaricomycetidae</taxon>
        <taxon>Agaricales</taxon>
        <taxon>Marasmiineae</taxon>
        <taxon>Mycenaceae</taxon>
        <taxon>Mycena</taxon>
    </lineage>
</organism>
<feature type="compositionally biased region" description="Polar residues" evidence="1">
    <location>
        <begin position="25"/>
        <end position="41"/>
    </location>
</feature>